<dbReference type="PATRIC" id="fig|1618738.3.peg.448"/>
<dbReference type="InterPro" id="IPR023214">
    <property type="entry name" value="HAD_sf"/>
</dbReference>
<dbReference type="AlphaFoldDB" id="A0A0G1G051"/>
<dbReference type="InterPro" id="IPR036412">
    <property type="entry name" value="HAD-like_sf"/>
</dbReference>
<dbReference type="SUPFAM" id="SSF56784">
    <property type="entry name" value="HAD-like"/>
    <property type="match status" value="1"/>
</dbReference>
<evidence type="ECO:0000313" key="2">
    <source>
        <dbReference type="Proteomes" id="UP000034646"/>
    </source>
</evidence>
<comment type="caution">
    <text evidence="1">The sequence shown here is derived from an EMBL/GenBank/DDBJ whole genome shotgun (WGS) entry which is preliminary data.</text>
</comment>
<dbReference type="GO" id="GO:0016791">
    <property type="term" value="F:phosphatase activity"/>
    <property type="evidence" value="ECO:0007669"/>
    <property type="project" value="UniProtKB-ARBA"/>
</dbReference>
<reference evidence="1 2" key="1">
    <citation type="journal article" date="2015" name="Nature">
        <title>rRNA introns, odd ribosomes, and small enigmatic genomes across a large radiation of phyla.</title>
        <authorList>
            <person name="Brown C.T."/>
            <person name="Hug L.A."/>
            <person name="Thomas B.C."/>
            <person name="Sharon I."/>
            <person name="Castelle C.J."/>
            <person name="Singh A."/>
            <person name="Wilkins M.J."/>
            <person name="Williams K.H."/>
            <person name="Banfield J.F."/>
        </authorList>
    </citation>
    <scope>NUCLEOTIDE SEQUENCE [LARGE SCALE GENOMIC DNA]</scope>
</reference>
<organism evidence="1 2">
    <name type="scientific">Candidatus Nomurabacteria bacterium GW2011_GWA2_43_15</name>
    <dbReference type="NCBI Taxonomy" id="1618738"/>
    <lineage>
        <taxon>Bacteria</taxon>
        <taxon>Candidatus Nomuraibacteriota</taxon>
    </lineage>
</organism>
<dbReference type="Gene3D" id="3.30.1240.20">
    <property type="match status" value="1"/>
</dbReference>
<evidence type="ECO:0000313" key="1">
    <source>
        <dbReference type="EMBL" id="KKT00602.1"/>
    </source>
</evidence>
<gene>
    <name evidence="1" type="ORF">UV76_C0008G0013</name>
</gene>
<dbReference type="InterPro" id="IPR043169">
    <property type="entry name" value="PMM_cap"/>
</dbReference>
<accession>A0A0G1G051</accession>
<dbReference type="NCBIfam" id="TIGR01484">
    <property type="entry name" value="HAD-SF-IIB"/>
    <property type="match status" value="1"/>
</dbReference>
<name>A0A0G1G051_9BACT</name>
<dbReference type="InterPro" id="IPR006379">
    <property type="entry name" value="HAD-SF_hydro_IIB"/>
</dbReference>
<proteinExistence type="predicted"/>
<dbReference type="Proteomes" id="UP000034646">
    <property type="component" value="Unassembled WGS sequence"/>
</dbReference>
<dbReference type="Gene3D" id="3.40.50.1000">
    <property type="entry name" value="HAD superfamily/HAD-like"/>
    <property type="match status" value="1"/>
</dbReference>
<dbReference type="EMBL" id="LCFS01000008">
    <property type="protein sequence ID" value="KKT00602.1"/>
    <property type="molecule type" value="Genomic_DNA"/>
</dbReference>
<sequence>MKILNLRKLKKKDLLVFDLDGTLIRTKSPMDAIMSKLLVRLLAVKKVAIIGGGQYSVFQELFLRRFKCPKELLKKLFLFPTTSTVFYKYKHGWKKIYALPLNKSDVSKIRKAFKDVFKEINYKHPEKTYGQLIENRGTQVSFSVYGQDLVRVLGKKGVKMKERWLRNNFKTKMKIAGLVAKKLPNLEVRAAGFTTIDVTKKGIDKAYGIRQIQKHLKIPISKMFFIGDAIFPGGNDYAVVRTGVDYMPVKNPEEAKKIINVLAKVEK</sequence>
<dbReference type="Pfam" id="PF08282">
    <property type="entry name" value="Hydrolase_3"/>
    <property type="match status" value="1"/>
</dbReference>
<protein>
    <submittedName>
        <fullName evidence="1">Phosphomannomutase</fullName>
    </submittedName>
</protein>
<dbReference type="STRING" id="1618738.UV76_C0008G0013"/>